<dbReference type="PANTHER" id="PTHR33921:SF15">
    <property type="entry name" value="CALVIN CYCLE PROTEIN CP12-2, CHLOROPLASTIC"/>
    <property type="match status" value="1"/>
</dbReference>
<reference evidence="2 3" key="1">
    <citation type="submission" date="2022-07" db="EMBL/GenBank/DDBJ databases">
        <title>Genome-wide signatures of adaptation to extreme environments.</title>
        <authorList>
            <person name="Cho C.H."/>
            <person name="Yoon H.S."/>
        </authorList>
    </citation>
    <scope>NUCLEOTIDE SEQUENCE [LARGE SCALE GENOMIC DNA]</scope>
    <source>
        <strain evidence="2 3">108.79 E11</strain>
    </source>
</reference>
<evidence type="ECO:0000313" key="2">
    <source>
        <dbReference type="EMBL" id="KAK4525810.1"/>
    </source>
</evidence>
<gene>
    <name evidence="2" type="ORF">GAYE_SCF17G3719</name>
</gene>
<dbReference type="PANTHER" id="PTHR33921">
    <property type="entry name" value="CALVIN CYCLE PROTEIN CP12-2, CHLOROPLASTIC"/>
    <property type="match status" value="1"/>
</dbReference>
<dbReference type="GO" id="GO:0080153">
    <property type="term" value="P:negative regulation of reductive pentose-phosphate cycle"/>
    <property type="evidence" value="ECO:0007669"/>
    <property type="project" value="TreeGrafter"/>
</dbReference>
<dbReference type="SMART" id="SM01093">
    <property type="entry name" value="CP12"/>
    <property type="match status" value="1"/>
</dbReference>
<name>A0AAV9IEA5_9RHOD</name>
<organism evidence="2 3">
    <name type="scientific">Galdieria yellowstonensis</name>
    <dbReference type="NCBI Taxonomy" id="3028027"/>
    <lineage>
        <taxon>Eukaryota</taxon>
        <taxon>Rhodophyta</taxon>
        <taxon>Bangiophyceae</taxon>
        <taxon>Galdieriales</taxon>
        <taxon>Galdieriaceae</taxon>
        <taxon>Galdieria</taxon>
    </lineage>
</organism>
<dbReference type="Pfam" id="PF02672">
    <property type="entry name" value="CP12"/>
    <property type="match status" value="1"/>
</dbReference>
<dbReference type="AlphaFoldDB" id="A0AAV9IEA5"/>
<dbReference type="EMBL" id="JANCYU010000034">
    <property type="protein sequence ID" value="KAK4525810.1"/>
    <property type="molecule type" value="Genomic_DNA"/>
</dbReference>
<dbReference type="InterPro" id="IPR003823">
    <property type="entry name" value="CP12_dom"/>
</dbReference>
<protein>
    <recommendedName>
        <fullName evidence="1">CP12 domain-containing protein</fullName>
    </recommendedName>
</protein>
<evidence type="ECO:0000259" key="1">
    <source>
        <dbReference type="SMART" id="SM01093"/>
    </source>
</evidence>
<feature type="domain" description="CP12" evidence="1">
    <location>
        <begin position="59"/>
        <end position="128"/>
    </location>
</feature>
<dbReference type="Proteomes" id="UP001300502">
    <property type="component" value="Unassembled WGS sequence"/>
</dbReference>
<dbReference type="InterPro" id="IPR039314">
    <property type="entry name" value="CP12-like"/>
</dbReference>
<accession>A0AAV9IEA5</accession>
<proteinExistence type="predicted"/>
<dbReference type="GO" id="GO:0009507">
    <property type="term" value="C:chloroplast"/>
    <property type="evidence" value="ECO:0007669"/>
    <property type="project" value="TreeGrafter"/>
</dbReference>
<keyword evidence="3" id="KW-1185">Reference proteome</keyword>
<comment type="caution">
    <text evidence="2">The sequence shown here is derived from an EMBL/GenBank/DDBJ whole genome shotgun (WGS) entry which is preliminary data.</text>
</comment>
<evidence type="ECO:0000313" key="3">
    <source>
        <dbReference type="Proteomes" id="UP001300502"/>
    </source>
</evidence>
<sequence length="128" mass="14515">MLGFLPTISTSFPLGQSESWHCSHVSKYRVGQRFVARNCRQPRQGTILIMSSTSSSDNWKQQIQESIKKAEEATQKYGKNSKEAAAAWDAVEELDAEASHQRVKEKTDPLEKFCDESPEADECRVYDN</sequence>